<sequence>MTALVDSEAVDSPSPLPPKSLLKRFRKRLLSIDGKTSVLPATSRSIDAQSSPRRPLYVDIPLANGLNEKRKSPVTSVVDFVRGRSRTASLTSSGPATPPSPPALSASARASASTDGGMPLFAYEFEMD</sequence>
<evidence type="ECO:0000313" key="3">
    <source>
        <dbReference type="Proteomes" id="UP000268014"/>
    </source>
</evidence>
<accession>A0A0N4WR00</accession>
<dbReference type="Proteomes" id="UP000268014">
    <property type="component" value="Unassembled WGS sequence"/>
</dbReference>
<protein>
    <submittedName>
        <fullName evidence="4">CARMIL_C domain-containing protein</fullName>
    </submittedName>
</protein>
<evidence type="ECO:0000256" key="1">
    <source>
        <dbReference type="SAM" id="MobiDB-lite"/>
    </source>
</evidence>
<feature type="region of interest" description="Disordered" evidence="1">
    <location>
        <begin position="85"/>
        <end position="115"/>
    </location>
</feature>
<feature type="region of interest" description="Disordered" evidence="1">
    <location>
        <begin position="1"/>
        <end position="20"/>
    </location>
</feature>
<dbReference type="AlphaFoldDB" id="A0A0N4WR00"/>
<keyword evidence="3" id="KW-1185">Reference proteome</keyword>
<reference evidence="4" key="1">
    <citation type="submission" date="2017-02" db="UniProtKB">
        <authorList>
            <consortium name="WormBaseParasite"/>
        </authorList>
    </citation>
    <scope>IDENTIFICATION</scope>
</reference>
<reference evidence="2 3" key="2">
    <citation type="submission" date="2018-11" db="EMBL/GenBank/DDBJ databases">
        <authorList>
            <consortium name="Pathogen Informatics"/>
        </authorList>
    </citation>
    <scope>NUCLEOTIDE SEQUENCE [LARGE SCALE GENOMIC DNA]</scope>
    <source>
        <strain evidence="2 3">MHpl1</strain>
    </source>
</reference>
<name>A0A0N4WR00_HAEPC</name>
<gene>
    <name evidence="2" type="ORF">HPLM_LOCUS13881</name>
</gene>
<dbReference type="EMBL" id="UZAF01018371">
    <property type="protein sequence ID" value="VDO50955.1"/>
    <property type="molecule type" value="Genomic_DNA"/>
</dbReference>
<evidence type="ECO:0000313" key="4">
    <source>
        <dbReference type="WBParaSite" id="HPLM_0001388901-mRNA-1"/>
    </source>
</evidence>
<dbReference type="OMA" id="PACKFYF"/>
<dbReference type="STRING" id="6290.A0A0N4WR00"/>
<dbReference type="OrthoDB" id="5866049at2759"/>
<feature type="compositionally biased region" description="Low complexity" evidence="1">
    <location>
        <begin position="103"/>
        <end position="114"/>
    </location>
</feature>
<organism evidence="4">
    <name type="scientific">Haemonchus placei</name>
    <name type="common">Barber's pole worm</name>
    <dbReference type="NCBI Taxonomy" id="6290"/>
    <lineage>
        <taxon>Eukaryota</taxon>
        <taxon>Metazoa</taxon>
        <taxon>Ecdysozoa</taxon>
        <taxon>Nematoda</taxon>
        <taxon>Chromadorea</taxon>
        <taxon>Rhabditida</taxon>
        <taxon>Rhabditina</taxon>
        <taxon>Rhabditomorpha</taxon>
        <taxon>Strongyloidea</taxon>
        <taxon>Trichostrongylidae</taxon>
        <taxon>Haemonchus</taxon>
    </lineage>
</organism>
<proteinExistence type="predicted"/>
<evidence type="ECO:0000313" key="2">
    <source>
        <dbReference type="EMBL" id="VDO50955.1"/>
    </source>
</evidence>
<dbReference type="WBParaSite" id="HPLM_0001388901-mRNA-1">
    <property type="protein sequence ID" value="HPLM_0001388901-mRNA-1"/>
    <property type="gene ID" value="HPLM_0001388901"/>
</dbReference>